<dbReference type="GO" id="GO:0016491">
    <property type="term" value="F:oxidoreductase activity"/>
    <property type="evidence" value="ECO:0007669"/>
    <property type="project" value="UniProtKB-KW"/>
</dbReference>
<proteinExistence type="predicted"/>
<dbReference type="GO" id="GO:0046872">
    <property type="term" value="F:metal ion binding"/>
    <property type="evidence" value="ECO:0007669"/>
    <property type="project" value="InterPro"/>
</dbReference>
<dbReference type="Gene3D" id="3.60.15.10">
    <property type="entry name" value="Ribonuclease Z/Hydroxyacylglutathione hydrolase-like"/>
    <property type="match status" value="1"/>
</dbReference>
<keyword evidence="2" id="KW-0560">Oxidoreductase</keyword>
<dbReference type="SMART" id="SM00849">
    <property type="entry name" value="Lactamase_B"/>
    <property type="match status" value="1"/>
</dbReference>
<dbReference type="PIRSF" id="PIRSF005243">
    <property type="entry name" value="ROO"/>
    <property type="match status" value="1"/>
</dbReference>
<dbReference type="CDD" id="cd07709">
    <property type="entry name" value="flavodiiron_proteins_MBL-fold"/>
    <property type="match status" value="1"/>
</dbReference>
<name>A0A811T5C6_9EURY</name>
<dbReference type="PANTHER" id="PTHR43717:SF1">
    <property type="entry name" value="ANAEROBIC NITRIC OXIDE REDUCTASE FLAVORUBREDOXIN"/>
    <property type="match status" value="1"/>
</dbReference>
<protein>
    <submittedName>
        <fullName evidence="2">Type A flavoprotein FprA</fullName>
        <ecNumber evidence="2">1.-.-.-</ecNumber>
    </submittedName>
</protein>
<dbReference type="InterPro" id="IPR036866">
    <property type="entry name" value="RibonucZ/Hydroxyglut_hydro"/>
</dbReference>
<dbReference type="SUPFAM" id="SSF56281">
    <property type="entry name" value="Metallo-hydrolase/oxidoreductase"/>
    <property type="match status" value="1"/>
</dbReference>
<feature type="domain" description="Flavodoxin-like" evidence="1">
    <location>
        <begin position="249"/>
        <end position="386"/>
    </location>
</feature>
<reference evidence="2" key="1">
    <citation type="submission" date="2020-10" db="EMBL/GenBank/DDBJ databases">
        <authorList>
            <person name="Hahn C.J."/>
            <person name="Laso-Perez R."/>
            <person name="Vulcano F."/>
            <person name="Vaziourakis K.-M."/>
            <person name="Stokke R."/>
            <person name="Steen I.H."/>
            <person name="Teske A."/>
            <person name="Boetius A."/>
            <person name="Liebeke M."/>
            <person name="Amann R."/>
            <person name="Knittel K."/>
        </authorList>
    </citation>
    <scope>NUCLEOTIDE SEQUENCE</scope>
    <source>
        <strain evidence="2">Gfbio:e3339647-f889-4370-9287-4fb5cb688e4c:AG392J18_GoMArc1</strain>
    </source>
</reference>
<evidence type="ECO:0000313" key="3">
    <source>
        <dbReference type="Proteomes" id="UP000612009"/>
    </source>
</evidence>
<dbReference type="Proteomes" id="UP000612009">
    <property type="component" value="Unassembled WGS sequence"/>
</dbReference>
<dbReference type="InterPro" id="IPR001279">
    <property type="entry name" value="Metallo-B-lactamas"/>
</dbReference>
<dbReference type="InterPro" id="IPR016440">
    <property type="entry name" value="Rubredoxin-O_OxRdtase"/>
</dbReference>
<gene>
    <name evidence="2" type="primary">fprA</name>
    <name evidence="2" type="ORF">LAKADJCE_00018</name>
</gene>
<dbReference type="PANTHER" id="PTHR43717">
    <property type="entry name" value="ANAEROBIC NITRIC OXIDE REDUCTASE FLAVORUBREDOXIN"/>
    <property type="match status" value="1"/>
</dbReference>
<evidence type="ECO:0000313" key="2">
    <source>
        <dbReference type="EMBL" id="CAD6490773.1"/>
    </source>
</evidence>
<comment type="caution">
    <text evidence="2">The sequence shown here is derived from an EMBL/GenBank/DDBJ whole genome shotgun (WGS) entry which is preliminary data.</text>
</comment>
<dbReference type="SUPFAM" id="SSF52218">
    <property type="entry name" value="Flavoproteins"/>
    <property type="match status" value="1"/>
</dbReference>
<sequence>MNLRRELKPNIYAVGAIDWERRLFDELIPLPDGTSYNSYLIKGSEKTALIDTVDPTIADVLVRNLEELEAGDIDYVIADHAEQDHSGSLPRILDLYPSAKVVCTPKCKDLLMDLLLIPENKFITVADGETLPLGNKTLEFIHAPWVHWPETMLTYLREDKMLFTCDFLGSHIATSDLFVTDEAMVYEAAKRYYAEIMMPFRPIIRKNLEKIKDLPMDIIAPSHGPAYDKPGFILNAYRDWASGEVKNEVIIPYISMHGSTKKMVNYFTEALIERGITVKQFNLSEPDIGKLAMALVDAATVVIGSPTVLVGPHPKVVYAACLTNALRPKLKFVSIIGSYGWGSRMVEQLAGMITSLKVEILDPVVVKGVPKEEDFIALDKLADEIVNKHREHNIIKAKA</sequence>
<dbReference type="InterPro" id="IPR045761">
    <property type="entry name" value="ODP_dom"/>
</dbReference>
<dbReference type="EC" id="1.-.-.-" evidence="2"/>
<dbReference type="GO" id="GO:0010181">
    <property type="term" value="F:FMN binding"/>
    <property type="evidence" value="ECO:0007669"/>
    <property type="project" value="InterPro"/>
</dbReference>
<dbReference type="Gene3D" id="3.40.50.360">
    <property type="match status" value="1"/>
</dbReference>
<dbReference type="EMBL" id="CAJHIR010000001">
    <property type="protein sequence ID" value="CAD6490773.1"/>
    <property type="molecule type" value="Genomic_DNA"/>
</dbReference>
<evidence type="ECO:0000259" key="1">
    <source>
        <dbReference type="PROSITE" id="PS50902"/>
    </source>
</evidence>
<dbReference type="InterPro" id="IPR029039">
    <property type="entry name" value="Flavoprotein-like_sf"/>
</dbReference>
<dbReference type="Pfam" id="PF19583">
    <property type="entry name" value="ODP"/>
    <property type="match status" value="1"/>
</dbReference>
<organism evidence="2 3">
    <name type="scientific">Candidatus Argoarchaeum ethanivorans</name>
    <dbReference type="NCBI Taxonomy" id="2608793"/>
    <lineage>
        <taxon>Archaea</taxon>
        <taxon>Methanobacteriati</taxon>
        <taxon>Methanobacteriota</taxon>
        <taxon>Stenosarchaea group</taxon>
        <taxon>Methanomicrobia</taxon>
        <taxon>Methanosarcinales</taxon>
        <taxon>Methanosarcinales incertae sedis</taxon>
        <taxon>GOM Arc I cluster</taxon>
        <taxon>Candidatus Argoarchaeum</taxon>
    </lineage>
</organism>
<dbReference type="InterPro" id="IPR008254">
    <property type="entry name" value="Flavodoxin/NO_synth"/>
</dbReference>
<dbReference type="GO" id="GO:0009055">
    <property type="term" value="F:electron transfer activity"/>
    <property type="evidence" value="ECO:0007669"/>
    <property type="project" value="InterPro"/>
</dbReference>
<dbReference type="PROSITE" id="PS50902">
    <property type="entry name" value="FLAVODOXIN_LIKE"/>
    <property type="match status" value="1"/>
</dbReference>
<dbReference type="AlphaFoldDB" id="A0A811T5C6"/>
<accession>A0A811T5C6</accession>